<dbReference type="EMBL" id="QJKJ01011597">
    <property type="protein sequence ID" value="RDX70711.1"/>
    <property type="molecule type" value="Genomic_DNA"/>
</dbReference>
<dbReference type="PANTHER" id="PTHR15137:SF9">
    <property type="entry name" value="TRANSCRIPTION INITIATION FACTOR TFIID SUBUNIT 2"/>
    <property type="match status" value="1"/>
</dbReference>
<gene>
    <name evidence="3" type="primary">TAF2</name>
    <name evidence="3" type="ORF">CR513_50021</name>
</gene>
<comment type="caution">
    <text evidence="3">The sequence shown here is derived from an EMBL/GenBank/DDBJ whole genome shotgun (WGS) entry which is preliminary data.</text>
</comment>
<feature type="domain" description="Transcription initiation factor TFIID subunit 2 Ig-like" evidence="1">
    <location>
        <begin position="131"/>
        <end position="232"/>
    </location>
</feature>
<dbReference type="GO" id="GO:0000976">
    <property type="term" value="F:transcription cis-regulatory region binding"/>
    <property type="evidence" value="ECO:0007669"/>
    <property type="project" value="TreeGrafter"/>
</dbReference>
<evidence type="ECO:0000259" key="1">
    <source>
        <dbReference type="Pfam" id="PF25316"/>
    </source>
</evidence>
<dbReference type="InterPro" id="IPR057991">
    <property type="entry name" value="TPR_TAF2_C"/>
</dbReference>
<dbReference type="GO" id="GO:0016251">
    <property type="term" value="F:RNA polymerase II general transcription initiation factor activity"/>
    <property type="evidence" value="ECO:0007669"/>
    <property type="project" value="TreeGrafter"/>
</dbReference>
<evidence type="ECO:0000259" key="2">
    <source>
        <dbReference type="Pfam" id="PF25577"/>
    </source>
</evidence>
<dbReference type="AlphaFoldDB" id="A0A371EXG5"/>
<dbReference type="PANTHER" id="PTHR15137">
    <property type="entry name" value="TRANSCRIPTION INITIATION FACTOR TFIID"/>
    <property type="match status" value="1"/>
</dbReference>
<dbReference type="STRING" id="157652.A0A371EXG5"/>
<dbReference type="OrthoDB" id="308861at2759"/>
<dbReference type="InterPro" id="IPR037813">
    <property type="entry name" value="TAF2"/>
</dbReference>
<accession>A0A371EXG5</accession>
<reference evidence="3" key="1">
    <citation type="submission" date="2018-05" db="EMBL/GenBank/DDBJ databases">
        <title>Draft genome of Mucuna pruriens seed.</title>
        <authorList>
            <person name="Nnadi N.E."/>
            <person name="Vos R."/>
            <person name="Hasami M.H."/>
            <person name="Devisetty U.K."/>
            <person name="Aguiy J.C."/>
        </authorList>
    </citation>
    <scope>NUCLEOTIDE SEQUENCE [LARGE SCALE GENOMIC DNA]</scope>
    <source>
        <strain evidence="3">JCA_2017</strain>
    </source>
</reference>
<dbReference type="InterPro" id="IPR057345">
    <property type="entry name" value="Ig-like_TAF2"/>
</dbReference>
<dbReference type="GO" id="GO:0006367">
    <property type="term" value="P:transcription initiation at RNA polymerase II promoter"/>
    <property type="evidence" value="ECO:0007669"/>
    <property type="project" value="TreeGrafter"/>
</dbReference>
<dbReference type="GO" id="GO:0003743">
    <property type="term" value="F:translation initiation factor activity"/>
    <property type="evidence" value="ECO:0007669"/>
    <property type="project" value="UniProtKB-KW"/>
</dbReference>
<evidence type="ECO:0000313" key="4">
    <source>
        <dbReference type="Proteomes" id="UP000257109"/>
    </source>
</evidence>
<evidence type="ECO:0000313" key="3">
    <source>
        <dbReference type="EMBL" id="RDX70711.1"/>
    </source>
</evidence>
<dbReference type="GO" id="GO:0005669">
    <property type="term" value="C:transcription factor TFIID complex"/>
    <property type="evidence" value="ECO:0007669"/>
    <property type="project" value="InterPro"/>
</dbReference>
<dbReference type="Pfam" id="PF25316">
    <property type="entry name" value="TAF2_3rd"/>
    <property type="match status" value="1"/>
</dbReference>
<feature type="non-terminal residue" evidence="3">
    <location>
        <position position="1"/>
    </location>
</feature>
<proteinExistence type="predicted"/>
<feature type="domain" description="Transcription initiation factor TFIID subunit 2 TPR repeats" evidence="2">
    <location>
        <begin position="235"/>
        <end position="337"/>
    </location>
</feature>
<sequence>ANCAVCKVDNGGATALSCSASCKDLYGTQCIGLYGKIRSWKSVAVLQMLEKQMGPESFRRVRVLDICTICPYDHSRYTGRILQTIVSRAQDKTRSMKTLSTKEFRHFANKVGNLERPFLKDFFPRWVDTENRDGDTGWPGMMSIRVYELDGMYDHPILPMAGEAWQLLEIQCHSKLAARRFQKPKKGLKLDGSDDNGDVPNMDMRSNTESPLLWIRADPDMEYLAEVHFNQPVQMWINQLEKDKDVIAQAQAIAALEATPQLTFSIVNALNNFLSDSKAFWRVRIEAAFALANSASEETDFAGLLHLVKFYKSRRFDPDIGLPKPNDFHDFAEYFVLE</sequence>
<dbReference type="GO" id="GO:0003682">
    <property type="term" value="F:chromatin binding"/>
    <property type="evidence" value="ECO:0007669"/>
    <property type="project" value="TreeGrafter"/>
</dbReference>
<keyword evidence="4" id="KW-1185">Reference proteome</keyword>
<dbReference type="Pfam" id="PF25577">
    <property type="entry name" value="TPR_TAF2_C"/>
    <property type="match status" value="1"/>
</dbReference>
<organism evidence="3 4">
    <name type="scientific">Mucuna pruriens</name>
    <name type="common">Velvet bean</name>
    <name type="synonym">Dolichos pruriens</name>
    <dbReference type="NCBI Taxonomy" id="157652"/>
    <lineage>
        <taxon>Eukaryota</taxon>
        <taxon>Viridiplantae</taxon>
        <taxon>Streptophyta</taxon>
        <taxon>Embryophyta</taxon>
        <taxon>Tracheophyta</taxon>
        <taxon>Spermatophyta</taxon>
        <taxon>Magnoliopsida</taxon>
        <taxon>eudicotyledons</taxon>
        <taxon>Gunneridae</taxon>
        <taxon>Pentapetalae</taxon>
        <taxon>rosids</taxon>
        <taxon>fabids</taxon>
        <taxon>Fabales</taxon>
        <taxon>Fabaceae</taxon>
        <taxon>Papilionoideae</taxon>
        <taxon>50 kb inversion clade</taxon>
        <taxon>NPAAA clade</taxon>
        <taxon>indigoferoid/millettioid clade</taxon>
        <taxon>Phaseoleae</taxon>
        <taxon>Mucuna</taxon>
    </lineage>
</organism>
<name>A0A371EXG5_MUCPR</name>
<protein>
    <submittedName>
        <fullName evidence="3">Transcription initiation factor TFIID subunit 2</fullName>
    </submittedName>
</protein>
<feature type="non-terminal residue" evidence="3">
    <location>
        <position position="338"/>
    </location>
</feature>
<dbReference type="Proteomes" id="UP000257109">
    <property type="component" value="Unassembled WGS sequence"/>
</dbReference>